<keyword evidence="1" id="KW-0812">Transmembrane</keyword>
<gene>
    <name evidence="2" type="ORF">E2C01_040511</name>
</gene>
<protein>
    <submittedName>
        <fullName evidence="2">Uncharacterized protein</fullName>
    </submittedName>
</protein>
<keyword evidence="1" id="KW-1133">Transmembrane helix</keyword>
<proteinExistence type="predicted"/>
<accession>A0A5B7FMV2</accession>
<feature type="transmembrane region" description="Helical" evidence="1">
    <location>
        <begin position="20"/>
        <end position="45"/>
    </location>
</feature>
<evidence type="ECO:0000313" key="3">
    <source>
        <dbReference type="Proteomes" id="UP000324222"/>
    </source>
</evidence>
<keyword evidence="3" id="KW-1185">Reference proteome</keyword>
<comment type="caution">
    <text evidence="2">The sequence shown here is derived from an EMBL/GenBank/DDBJ whole genome shotgun (WGS) entry which is preliminary data.</text>
</comment>
<evidence type="ECO:0000313" key="2">
    <source>
        <dbReference type="EMBL" id="MPC46785.1"/>
    </source>
</evidence>
<evidence type="ECO:0000256" key="1">
    <source>
        <dbReference type="SAM" id="Phobius"/>
    </source>
</evidence>
<organism evidence="2 3">
    <name type="scientific">Portunus trituberculatus</name>
    <name type="common">Swimming crab</name>
    <name type="synonym">Neptunus trituberculatus</name>
    <dbReference type="NCBI Taxonomy" id="210409"/>
    <lineage>
        <taxon>Eukaryota</taxon>
        <taxon>Metazoa</taxon>
        <taxon>Ecdysozoa</taxon>
        <taxon>Arthropoda</taxon>
        <taxon>Crustacea</taxon>
        <taxon>Multicrustacea</taxon>
        <taxon>Malacostraca</taxon>
        <taxon>Eumalacostraca</taxon>
        <taxon>Eucarida</taxon>
        <taxon>Decapoda</taxon>
        <taxon>Pleocyemata</taxon>
        <taxon>Brachyura</taxon>
        <taxon>Eubrachyura</taxon>
        <taxon>Portunoidea</taxon>
        <taxon>Portunidae</taxon>
        <taxon>Portuninae</taxon>
        <taxon>Portunus</taxon>
    </lineage>
</organism>
<dbReference type="AlphaFoldDB" id="A0A5B7FMV2"/>
<reference evidence="2 3" key="1">
    <citation type="submission" date="2019-05" db="EMBL/GenBank/DDBJ databases">
        <title>Another draft genome of Portunus trituberculatus and its Hox gene families provides insights of decapod evolution.</title>
        <authorList>
            <person name="Jeong J.-H."/>
            <person name="Song I."/>
            <person name="Kim S."/>
            <person name="Choi T."/>
            <person name="Kim D."/>
            <person name="Ryu S."/>
            <person name="Kim W."/>
        </authorList>
    </citation>
    <scope>NUCLEOTIDE SEQUENCE [LARGE SCALE GENOMIC DNA]</scope>
    <source>
        <tissue evidence="2">Muscle</tissue>
    </source>
</reference>
<keyword evidence="1" id="KW-0472">Membrane</keyword>
<name>A0A5B7FMV2_PORTR</name>
<sequence>MLDASQAHAIAVHLLVKDVIIHLRFLCFLRFHILFWYYIFHWCFLEKLQHGGRKSESMAAELPPIGQLRNSLAQFEIASGTQFENAVGPNHVANQHPGPCGLGHKEDARIEPNLRVYHWFYSSLYLHLGNCSLLSQVTARPLPVRWKLYRHAREGKITEEEENVTILKGLDHPLAGLDVLPLLPVPLQTSPNLQWHLCNVLSEISNSP</sequence>
<dbReference type="Proteomes" id="UP000324222">
    <property type="component" value="Unassembled WGS sequence"/>
</dbReference>
<dbReference type="EMBL" id="VSRR010007376">
    <property type="protein sequence ID" value="MPC46785.1"/>
    <property type="molecule type" value="Genomic_DNA"/>
</dbReference>